<evidence type="ECO:0000313" key="2">
    <source>
        <dbReference type="Proteomes" id="UP000647339"/>
    </source>
</evidence>
<evidence type="ECO:0000313" key="1">
    <source>
        <dbReference type="EMBL" id="GGF38106.1"/>
    </source>
</evidence>
<reference evidence="2" key="1">
    <citation type="journal article" date="2019" name="Int. J. Syst. Evol. Microbiol.">
        <title>The Global Catalogue of Microorganisms (GCM) 10K type strain sequencing project: providing services to taxonomists for standard genome sequencing and annotation.</title>
        <authorList>
            <consortium name="The Broad Institute Genomics Platform"/>
            <consortium name="The Broad Institute Genome Sequencing Center for Infectious Disease"/>
            <person name="Wu L."/>
            <person name="Ma J."/>
        </authorList>
    </citation>
    <scope>NUCLEOTIDE SEQUENCE [LARGE SCALE GENOMIC DNA]</scope>
    <source>
        <strain evidence="2">CGMCC 1.15407</strain>
    </source>
</reference>
<organism evidence="1 2">
    <name type="scientific">Echinicola rosea</name>
    <dbReference type="NCBI Taxonomy" id="1807691"/>
    <lineage>
        <taxon>Bacteria</taxon>
        <taxon>Pseudomonadati</taxon>
        <taxon>Bacteroidota</taxon>
        <taxon>Cytophagia</taxon>
        <taxon>Cytophagales</taxon>
        <taxon>Cyclobacteriaceae</taxon>
        <taxon>Echinicola</taxon>
    </lineage>
</organism>
<keyword evidence="2" id="KW-1185">Reference proteome</keyword>
<sequence length="61" mass="7420">MDWNSRCQKTYVQLIYPKYETKFNPENNYGLKICRLLFYDPDLDHELLTGKQFIRPGKGYR</sequence>
<accession>A0ABQ1V437</accession>
<dbReference type="EMBL" id="BMIU01000014">
    <property type="protein sequence ID" value="GGF38106.1"/>
    <property type="molecule type" value="Genomic_DNA"/>
</dbReference>
<gene>
    <name evidence="1" type="ORF">GCM10011339_28340</name>
</gene>
<proteinExistence type="predicted"/>
<name>A0ABQ1V437_9BACT</name>
<protein>
    <submittedName>
        <fullName evidence="1">Uncharacterized protein</fullName>
    </submittedName>
</protein>
<dbReference type="Proteomes" id="UP000647339">
    <property type="component" value="Unassembled WGS sequence"/>
</dbReference>
<comment type="caution">
    <text evidence="1">The sequence shown here is derived from an EMBL/GenBank/DDBJ whole genome shotgun (WGS) entry which is preliminary data.</text>
</comment>